<gene>
    <name evidence="1" type="ORF">NPIL_456421</name>
</gene>
<dbReference type="Proteomes" id="UP000887013">
    <property type="component" value="Unassembled WGS sequence"/>
</dbReference>
<feature type="non-terminal residue" evidence="1">
    <location>
        <position position="1"/>
    </location>
</feature>
<protein>
    <submittedName>
        <fullName evidence="1">Uncharacterized protein</fullName>
    </submittedName>
</protein>
<evidence type="ECO:0000313" key="2">
    <source>
        <dbReference type="Proteomes" id="UP000887013"/>
    </source>
</evidence>
<dbReference type="EMBL" id="BMAW01041402">
    <property type="protein sequence ID" value="GFS28280.1"/>
    <property type="molecule type" value="Genomic_DNA"/>
</dbReference>
<comment type="caution">
    <text evidence="1">The sequence shown here is derived from an EMBL/GenBank/DDBJ whole genome shotgun (WGS) entry which is preliminary data.</text>
</comment>
<reference evidence="1" key="1">
    <citation type="submission" date="2020-08" db="EMBL/GenBank/DDBJ databases">
        <title>Multicomponent nature underlies the extraordinary mechanical properties of spider dragline silk.</title>
        <authorList>
            <person name="Kono N."/>
            <person name="Nakamura H."/>
            <person name="Mori M."/>
            <person name="Yoshida Y."/>
            <person name="Ohtoshi R."/>
            <person name="Malay A.D."/>
            <person name="Moran D.A.P."/>
            <person name="Tomita M."/>
            <person name="Numata K."/>
            <person name="Arakawa K."/>
        </authorList>
    </citation>
    <scope>NUCLEOTIDE SEQUENCE</scope>
</reference>
<dbReference type="AlphaFoldDB" id="A0A8X6K6Z3"/>
<proteinExistence type="predicted"/>
<accession>A0A8X6K6Z3</accession>
<organism evidence="1 2">
    <name type="scientific">Nephila pilipes</name>
    <name type="common">Giant wood spider</name>
    <name type="synonym">Nephila maculata</name>
    <dbReference type="NCBI Taxonomy" id="299642"/>
    <lineage>
        <taxon>Eukaryota</taxon>
        <taxon>Metazoa</taxon>
        <taxon>Ecdysozoa</taxon>
        <taxon>Arthropoda</taxon>
        <taxon>Chelicerata</taxon>
        <taxon>Arachnida</taxon>
        <taxon>Araneae</taxon>
        <taxon>Araneomorphae</taxon>
        <taxon>Entelegynae</taxon>
        <taxon>Araneoidea</taxon>
        <taxon>Nephilidae</taxon>
        <taxon>Nephila</taxon>
    </lineage>
</organism>
<sequence length="61" mass="6683">GPSASFRNIKDKTIPGVLLDLDLRFKERAQPCTIINRQMQKRSQETALVVISHGGCVCGGQ</sequence>
<keyword evidence="2" id="KW-1185">Reference proteome</keyword>
<evidence type="ECO:0000313" key="1">
    <source>
        <dbReference type="EMBL" id="GFS28280.1"/>
    </source>
</evidence>
<name>A0A8X6K6Z3_NEPPI</name>